<dbReference type="InterPro" id="IPR036873">
    <property type="entry name" value="Rhodanese-like_dom_sf"/>
</dbReference>
<dbReference type="InterPro" id="IPR022111">
    <property type="entry name" value="Rhodanese_C"/>
</dbReference>
<proteinExistence type="inferred from homology"/>
<reference evidence="3" key="1">
    <citation type="submission" date="2023-06" db="EMBL/GenBank/DDBJ databases">
        <title>lsaBGC provides a comprehensive framework for evolutionary analysis of biosynthetic gene clusters within focal taxa.</title>
        <authorList>
            <person name="Salamzade R."/>
            <person name="Sandstrom S."/>
            <person name="Kalan L.R."/>
        </authorList>
    </citation>
    <scope>NUCLEOTIDE SEQUENCE</scope>
    <source>
        <strain evidence="3">P3-SID899</strain>
    </source>
</reference>
<dbReference type="Pfam" id="PF17773">
    <property type="entry name" value="UPF0176_N"/>
    <property type="match status" value="1"/>
</dbReference>
<dbReference type="SMART" id="SM00450">
    <property type="entry name" value="RHOD"/>
    <property type="match status" value="1"/>
</dbReference>
<dbReference type="Proteomes" id="UP001205867">
    <property type="component" value="Unassembled WGS sequence"/>
</dbReference>
<keyword evidence="1" id="KW-0560">Oxidoreductase</keyword>
<evidence type="ECO:0000259" key="2">
    <source>
        <dbReference type="PROSITE" id="PS50206"/>
    </source>
</evidence>
<accession>A0AAP3AHT8</accession>
<dbReference type="RefSeq" id="WP_002856992.1">
    <property type="nucleotide sequence ID" value="NZ_JAHHXH010000002.1"/>
</dbReference>
<evidence type="ECO:0000313" key="4">
    <source>
        <dbReference type="Proteomes" id="UP001205867"/>
    </source>
</evidence>
<dbReference type="NCBIfam" id="NF001134">
    <property type="entry name" value="PRK00142.1-2"/>
    <property type="match status" value="1"/>
</dbReference>
<comment type="catalytic activity">
    <reaction evidence="1">
        <text>uridine(34) in tRNA + AH2 + O2 = 5-hydroxyuridine(34) in tRNA + A + H2O</text>
        <dbReference type="Rhea" id="RHEA:64224"/>
        <dbReference type="Rhea" id="RHEA-COMP:11727"/>
        <dbReference type="Rhea" id="RHEA-COMP:13381"/>
        <dbReference type="ChEBI" id="CHEBI:13193"/>
        <dbReference type="ChEBI" id="CHEBI:15377"/>
        <dbReference type="ChEBI" id="CHEBI:15379"/>
        <dbReference type="ChEBI" id="CHEBI:17499"/>
        <dbReference type="ChEBI" id="CHEBI:65315"/>
        <dbReference type="ChEBI" id="CHEBI:136877"/>
    </reaction>
</comment>
<dbReference type="PANTHER" id="PTHR43268">
    <property type="entry name" value="THIOSULFATE SULFURTRANSFERASE/RHODANESE-LIKE DOMAIN-CONTAINING PROTEIN 2"/>
    <property type="match status" value="1"/>
</dbReference>
<evidence type="ECO:0000256" key="1">
    <source>
        <dbReference type="HAMAP-Rule" id="MF_00469"/>
    </source>
</evidence>
<comment type="function">
    <text evidence="1">Catalyzes oxygen-dependent 5-hydroxyuridine (ho5U) modification at position 34 in tRNAs.</text>
</comment>
<organism evidence="3 4">
    <name type="scientific">Micrococcus luteus</name>
    <name type="common">Micrococcus lysodeikticus</name>
    <dbReference type="NCBI Taxonomy" id="1270"/>
    <lineage>
        <taxon>Bacteria</taxon>
        <taxon>Bacillati</taxon>
        <taxon>Actinomycetota</taxon>
        <taxon>Actinomycetes</taxon>
        <taxon>Micrococcales</taxon>
        <taxon>Micrococcaceae</taxon>
        <taxon>Micrococcus</taxon>
    </lineage>
</organism>
<dbReference type="AlphaFoldDB" id="A0AAP3AHT8"/>
<dbReference type="InterPro" id="IPR020936">
    <property type="entry name" value="TrhO"/>
</dbReference>
<evidence type="ECO:0000313" key="3">
    <source>
        <dbReference type="EMBL" id="MCV7629404.1"/>
    </source>
</evidence>
<dbReference type="InterPro" id="IPR040503">
    <property type="entry name" value="TRHO_N"/>
</dbReference>
<dbReference type="Gene3D" id="3.30.70.100">
    <property type="match status" value="1"/>
</dbReference>
<feature type="domain" description="Rhodanese" evidence="2">
    <location>
        <begin position="136"/>
        <end position="231"/>
    </location>
</feature>
<dbReference type="Gene3D" id="3.40.250.10">
    <property type="entry name" value="Rhodanese-like domain"/>
    <property type="match status" value="1"/>
</dbReference>
<dbReference type="GO" id="GO:0006400">
    <property type="term" value="P:tRNA modification"/>
    <property type="evidence" value="ECO:0007669"/>
    <property type="project" value="UniProtKB-UniRule"/>
</dbReference>
<dbReference type="HAMAP" id="MF_00469">
    <property type="entry name" value="TrhO"/>
    <property type="match status" value="1"/>
</dbReference>
<dbReference type="EC" id="1.14.-.-" evidence="1"/>
<comment type="caution">
    <text evidence="3">The sequence shown here is derived from an EMBL/GenBank/DDBJ whole genome shotgun (WGS) entry which is preliminary data.</text>
</comment>
<keyword evidence="1" id="KW-0819">tRNA processing</keyword>
<dbReference type="Pfam" id="PF00581">
    <property type="entry name" value="Rhodanese"/>
    <property type="match status" value="1"/>
</dbReference>
<dbReference type="EMBL" id="JALXKZ020000020">
    <property type="protein sequence ID" value="MCV7629404.1"/>
    <property type="molecule type" value="Genomic_DNA"/>
</dbReference>
<dbReference type="InterPro" id="IPR001763">
    <property type="entry name" value="Rhodanese-like_dom"/>
</dbReference>
<name>A0AAP3AHT8_MICLU</name>
<dbReference type="SUPFAM" id="SSF52821">
    <property type="entry name" value="Rhodanese/Cell cycle control phosphatase"/>
    <property type="match status" value="1"/>
</dbReference>
<dbReference type="PANTHER" id="PTHR43268:SF6">
    <property type="entry name" value="THIOSULFATE SULFURTRANSFERASE_RHODANESE-LIKE DOMAIN-CONTAINING PROTEIN 2"/>
    <property type="match status" value="1"/>
</dbReference>
<dbReference type="GO" id="GO:0016705">
    <property type="term" value="F:oxidoreductase activity, acting on paired donors, with incorporation or reduction of molecular oxygen"/>
    <property type="evidence" value="ECO:0007669"/>
    <property type="project" value="UniProtKB-UniRule"/>
</dbReference>
<sequence length="309" mass="33075">MSTAPLSRIALYYRFTPLADPEAVRLWQRTLAASLGLTGRIIVSPQGINGTVGGPVDAVKRYVRGTREHPAFRDLEVKWSDGSAADFPRLSVKVKPELVAFGAPERVTVDADGVVGTGERLTPAQVDALVAERAGTANPVRFLDGRNTVEAAIGRFDGAVVPDAHTTRDLLAAVDSGALDHLKDAPLITYCTGGVRCEVLSALLKDRGFAEVYQLDGGIVRYGEARGDAGLWRGELAVFDRRLSTRFTADAETIGRCVTCQAPTSALRNCADPACTTLEVRCAACAVDDPEHRCPVCAHRPHPAERTEA</sequence>
<protein>
    <recommendedName>
        <fullName evidence="1">tRNA uridine(34) hydroxylase</fullName>
        <ecNumber evidence="1">1.14.-.-</ecNumber>
    </recommendedName>
    <alternativeName>
        <fullName evidence="1">tRNA hydroxylation protein O</fullName>
    </alternativeName>
</protein>
<comment type="similarity">
    <text evidence="1">Belongs to the TrhO family.</text>
</comment>
<dbReference type="Pfam" id="PF12368">
    <property type="entry name" value="Rhodanese_C"/>
    <property type="match status" value="1"/>
</dbReference>
<gene>
    <name evidence="1" type="primary">trhO</name>
    <name evidence="3" type="ORF">M3A82_008645</name>
</gene>
<dbReference type="PROSITE" id="PS50206">
    <property type="entry name" value="RHODANESE_3"/>
    <property type="match status" value="1"/>
</dbReference>